<evidence type="ECO:0000313" key="10">
    <source>
        <dbReference type="EMBL" id="EGI65193.1"/>
    </source>
</evidence>
<keyword evidence="6" id="KW-0687">Ribonucleoprotein</keyword>
<dbReference type="Gene3D" id="2.40.50.100">
    <property type="match status" value="1"/>
</dbReference>
<evidence type="ECO:0000256" key="1">
    <source>
        <dbReference type="ARBA" id="ARBA00004173"/>
    </source>
</evidence>
<dbReference type="GO" id="GO:0003735">
    <property type="term" value="F:structural constituent of ribosome"/>
    <property type="evidence" value="ECO:0007669"/>
    <property type="project" value="InterPro"/>
</dbReference>
<dbReference type="AlphaFoldDB" id="F4WKV1"/>
<evidence type="ECO:0000256" key="6">
    <source>
        <dbReference type="ARBA" id="ARBA00023274"/>
    </source>
</evidence>
<organism evidence="11">
    <name type="scientific">Acromyrmex echinatior</name>
    <name type="common">Panamanian leafcutter ant</name>
    <name type="synonym">Acromyrmex octospinosus echinatior</name>
    <dbReference type="NCBI Taxonomy" id="103372"/>
    <lineage>
        <taxon>Eukaryota</taxon>
        <taxon>Metazoa</taxon>
        <taxon>Ecdysozoa</taxon>
        <taxon>Arthropoda</taxon>
        <taxon>Hexapoda</taxon>
        <taxon>Insecta</taxon>
        <taxon>Pterygota</taxon>
        <taxon>Neoptera</taxon>
        <taxon>Endopterygota</taxon>
        <taxon>Hymenoptera</taxon>
        <taxon>Apocrita</taxon>
        <taxon>Aculeata</taxon>
        <taxon>Formicoidea</taxon>
        <taxon>Formicidae</taxon>
        <taxon>Myrmicinae</taxon>
        <taxon>Acromyrmex</taxon>
    </lineage>
</organism>
<keyword evidence="5" id="KW-0496">Mitochondrion</keyword>
<dbReference type="eggNOG" id="KOG4600">
    <property type="taxonomic scope" value="Eukaryota"/>
</dbReference>
<evidence type="ECO:0000313" key="11">
    <source>
        <dbReference type="Proteomes" id="UP000007755"/>
    </source>
</evidence>
<feature type="region of interest" description="Disordered" evidence="9">
    <location>
        <begin position="45"/>
        <end position="65"/>
    </location>
</feature>
<evidence type="ECO:0000256" key="8">
    <source>
        <dbReference type="ARBA" id="ARBA00076963"/>
    </source>
</evidence>
<dbReference type="PANTHER" id="PTHR15893:SF0">
    <property type="entry name" value="LARGE RIBOSOMAL SUBUNIT PROTEIN BL27M"/>
    <property type="match status" value="1"/>
</dbReference>
<evidence type="ECO:0000256" key="3">
    <source>
        <dbReference type="ARBA" id="ARBA00022946"/>
    </source>
</evidence>
<keyword evidence="11" id="KW-1185">Reference proteome</keyword>
<gene>
    <name evidence="10" type="ORF">G5I_06371</name>
</gene>
<comment type="subcellular location">
    <subcellularLocation>
        <location evidence="1">Mitochondrion</location>
    </subcellularLocation>
</comment>
<accession>F4WKV1</accession>
<dbReference type="GO" id="GO:0005762">
    <property type="term" value="C:mitochondrial large ribosomal subunit"/>
    <property type="evidence" value="ECO:0007669"/>
    <property type="project" value="TreeGrafter"/>
</dbReference>
<dbReference type="FunCoup" id="F4WKV1">
    <property type="interactions" value="674"/>
</dbReference>
<reference evidence="10" key="1">
    <citation type="submission" date="2011-02" db="EMBL/GenBank/DDBJ databases">
        <title>The genome of the leaf-cutting ant Acromyrmex echinatior suggests key adaptations to social evolution and fungus farming.</title>
        <authorList>
            <person name="Nygaard S."/>
            <person name="Zhang G."/>
        </authorList>
    </citation>
    <scope>NUCLEOTIDE SEQUENCE</scope>
</reference>
<dbReference type="InParanoid" id="F4WKV1"/>
<dbReference type="PANTHER" id="PTHR15893">
    <property type="entry name" value="RIBOSOMAL PROTEIN L27"/>
    <property type="match status" value="1"/>
</dbReference>
<dbReference type="EMBL" id="GL888206">
    <property type="protein sequence ID" value="EGI65193.1"/>
    <property type="molecule type" value="Genomic_DNA"/>
</dbReference>
<evidence type="ECO:0000256" key="2">
    <source>
        <dbReference type="ARBA" id="ARBA00010797"/>
    </source>
</evidence>
<dbReference type="SUPFAM" id="SSF110324">
    <property type="entry name" value="Ribosomal L27 protein-like"/>
    <property type="match status" value="1"/>
</dbReference>
<dbReference type="OrthoDB" id="1867012at2759"/>
<sequence length="160" mass="18818">MEKEADWLRHDALVFMMCDVHDDRKFTFQQLRYFEQMKVCVRHASKKNSTSTSNTGGHPRPKHRGWKIQDGGYTYGGRLLVTQRRLRFHPGLNVGLSRDGSLFAIEPGRVVVTCEKVDLNWEHPWVKLNYAGRENQVIYKKHFNIIPKPQHNRFKLIDTI</sequence>
<dbReference type="InterPro" id="IPR001684">
    <property type="entry name" value="Ribosomal_bL27"/>
</dbReference>
<evidence type="ECO:0000256" key="7">
    <source>
        <dbReference type="ARBA" id="ARBA00035267"/>
    </source>
</evidence>
<evidence type="ECO:0000256" key="9">
    <source>
        <dbReference type="SAM" id="MobiDB-lite"/>
    </source>
</evidence>
<proteinExistence type="inferred from homology"/>
<dbReference type="PRINTS" id="PR00063">
    <property type="entry name" value="RIBOSOMALL27"/>
</dbReference>
<dbReference type="GO" id="GO:0006412">
    <property type="term" value="P:translation"/>
    <property type="evidence" value="ECO:0007669"/>
    <property type="project" value="InterPro"/>
</dbReference>
<dbReference type="FunFam" id="2.40.50.100:FF:000031">
    <property type="entry name" value="39S ribosomal protein L27, mitochondrial"/>
    <property type="match status" value="1"/>
</dbReference>
<dbReference type="Proteomes" id="UP000007755">
    <property type="component" value="Unassembled WGS sequence"/>
</dbReference>
<keyword evidence="3" id="KW-0809">Transit peptide</keyword>
<evidence type="ECO:0000256" key="5">
    <source>
        <dbReference type="ARBA" id="ARBA00023128"/>
    </source>
</evidence>
<protein>
    <recommendedName>
        <fullName evidence="7">Large ribosomal subunit protein bL27m</fullName>
    </recommendedName>
    <alternativeName>
        <fullName evidence="8">39S ribosomal protein L27, mitochondrial</fullName>
    </alternativeName>
</protein>
<dbReference type="Pfam" id="PF01016">
    <property type="entry name" value="Ribosomal_L27"/>
    <property type="match status" value="1"/>
</dbReference>
<name>F4WKV1_ACREC</name>
<evidence type="ECO:0000256" key="4">
    <source>
        <dbReference type="ARBA" id="ARBA00022980"/>
    </source>
</evidence>
<keyword evidence="4 10" id="KW-0689">Ribosomal protein</keyword>
<dbReference type="GO" id="GO:0005743">
    <property type="term" value="C:mitochondrial inner membrane"/>
    <property type="evidence" value="ECO:0007669"/>
    <property type="project" value="UniProtKB-ARBA"/>
</dbReference>
<dbReference type="STRING" id="103372.F4WKV1"/>
<comment type="similarity">
    <text evidence="2">Belongs to the bacterial ribosomal protein bL27 family.</text>
</comment>